<sequence>MARAAATPKRTILVVDDDESILEVLDARLSAGGYATLSARSAEKGLELLERTPVDLVISDMRMPGMGGKGLLEKVATERPNLPVIMLTAYGTIPDAVASVKTGAVDYMTKPFEGEELLARVGSILNGSVRISAQPSARPAPGPAPVDRRLWGGKSQSMKRLFDLIEKVAPTDVTVLINGESGTGKEKVSRIIHERSHRASGPFVVVDCGSTPAGLLESELFGHVKGSFTHAVRDKRGLIEEASGGTLLLDEIGNISSEMQTRLLRFLQERTIRRIGDTKEISIDCRVLAATNADLQAMVKEGSFREDLYFRLKVITMVVPPLRERKEDIPALTQRFVEAFSKANGMPTVTITDEAMQILMDYSWPGNVRELKHVIEAGVVLSSGGIMQPEDLHLEPMDEPIAAAAQEAGAALSLDESEKRAILRALEQSNWVQKDAADVLGISRRAIHYKVKKYGIDVHRRR</sequence>
<keyword evidence="3" id="KW-0067">ATP-binding</keyword>
<keyword evidence="1 8" id="KW-0597">Phosphoprotein</keyword>
<dbReference type="Proteomes" id="UP000007844">
    <property type="component" value="Chromosome"/>
</dbReference>
<dbReference type="GO" id="GO:0006355">
    <property type="term" value="P:regulation of DNA-templated transcription"/>
    <property type="evidence" value="ECO:0007669"/>
    <property type="project" value="InterPro"/>
</dbReference>
<dbReference type="FunFam" id="3.40.50.300:FF:000006">
    <property type="entry name" value="DNA-binding transcriptional regulator NtrC"/>
    <property type="match status" value="1"/>
</dbReference>
<evidence type="ECO:0000256" key="4">
    <source>
        <dbReference type="ARBA" id="ARBA00023012"/>
    </source>
</evidence>
<evidence type="ECO:0000256" key="7">
    <source>
        <dbReference type="ARBA" id="ARBA00023163"/>
    </source>
</evidence>
<evidence type="ECO:0000313" key="11">
    <source>
        <dbReference type="EMBL" id="EGJ49108.1"/>
    </source>
</evidence>
<dbReference type="InterPro" id="IPR003593">
    <property type="entry name" value="AAA+_ATPase"/>
</dbReference>
<reference evidence="11 12" key="1">
    <citation type="journal article" date="2011" name="J. Bacteriol.">
        <title>Genome sequence of the mercury-methylating and pleomorphic Desulfovibrio africanus Strain Walvis Bay.</title>
        <authorList>
            <person name="Brown S.D."/>
            <person name="Wall J.D."/>
            <person name="Kucken A.M."/>
            <person name="Gilmour C.C."/>
            <person name="Podar M."/>
            <person name="Brandt C.C."/>
            <person name="Teshima H."/>
            <person name="Detter J.C."/>
            <person name="Han C.S."/>
            <person name="Land M.L."/>
            <person name="Lucas S."/>
            <person name="Han J."/>
            <person name="Pennacchio L."/>
            <person name="Nolan M."/>
            <person name="Pitluck S."/>
            <person name="Woyke T."/>
            <person name="Goodwin L."/>
            <person name="Palumbo A.V."/>
            <person name="Elias D.A."/>
        </authorList>
    </citation>
    <scope>NUCLEOTIDE SEQUENCE [LARGE SCALE GENOMIC DNA]</scope>
    <source>
        <strain evidence="11 12">Walvis Bay</strain>
    </source>
</reference>
<dbReference type="GO" id="GO:0043565">
    <property type="term" value="F:sequence-specific DNA binding"/>
    <property type="evidence" value="ECO:0007669"/>
    <property type="project" value="InterPro"/>
</dbReference>
<dbReference type="Pfam" id="PF00072">
    <property type="entry name" value="Response_reg"/>
    <property type="match status" value="1"/>
</dbReference>
<evidence type="ECO:0000256" key="8">
    <source>
        <dbReference type="PROSITE-ProRule" id="PRU00169"/>
    </source>
</evidence>
<dbReference type="InterPro" id="IPR011006">
    <property type="entry name" value="CheY-like_superfamily"/>
</dbReference>
<dbReference type="SUPFAM" id="SSF52540">
    <property type="entry name" value="P-loop containing nucleoside triphosphate hydrolases"/>
    <property type="match status" value="1"/>
</dbReference>
<dbReference type="Gene3D" id="3.40.50.300">
    <property type="entry name" value="P-loop containing nucleotide triphosphate hydrolases"/>
    <property type="match status" value="1"/>
</dbReference>
<evidence type="ECO:0000259" key="10">
    <source>
        <dbReference type="PROSITE" id="PS50110"/>
    </source>
</evidence>
<dbReference type="InterPro" id="IPR025943">
    <property type="entry name" value="Sigma_54_int_dom_ATP-bd_2"/>
</dbReference>
<feature type="domain" description="Response regulatory" evidence="10">
    <location>
        <begin position="11"/>
        <end position="125"/>
    </location>
</feature>
<dbReference type="InterPro" id="IPR002078">
    <property type="entry name" value="Sigma_54_int"/>
</dbReference>
<name>F3YUT1_DESAF</name>
<organism evidence="11 12">
    <name type="scientific">Desulfocurvibacter africanus subsp. africanus str. Walvis Bay</name>
    <dbReference type="NCBI Taxonomy" id="690850"/>
    <lineage>
        <taxon>Bacteria</taxon>
        <taxon>Pseudomonadati</taxon>
        <taxon>Thermodesulfobacteriota</taxon>
        <taxon>Desulfovibrionia</taxon>
        <taxon>Desulfovibrionales</taxon>
        <taxon>Desulfovibrionaceae</taxon>
        <taxon>Desulfocurvibacter</taxon>
    </lineage>
</organism>
<dbReference type="HOGENOM" id="CLU_000445_0_6_7"/>
<evidence type="ECO:0000256" key="3">
    <source>
        <dbReference type="ARBA" id="ARBA00022840"/>
    </source>
</evidence>
<gene>
    <name evidence="11" type="ORF">Desaf_0757</name>
</gene>
<dbReference type="Gene3D" id="1.10.10.60">
    <property type="entry name" value="Homeodomain-like"/>
    <property type="match status" value="1"/>
</dbReference>
<dbReference type="PRINTS" id="PR01590">
    <property type="entry name" value="HTHFIS"/>
</dbReference>
<proteinExistence type="predicted"/>
<dbReference type="InterPro" id="IPR002197">
    <property type="entry name" value="HTH_Fis"/>
</dbReference>
<dbReference type="PROSITE" id="PS00688">
    <property type="entry name" value="SIGMA54_INTERACT_3"/>
    <property type="match status" value="1"/>
</dbReference>
<dbReference type="PROSITE" id="PS00676">
    <property type="entry name" value="SIGMA54_INTERACT_2"/>
    <property type="match status" value="1"/>
</dbReference>
<keyword evidence="5" id="KW-0805">Transcription regulation</keyword>
<dbReference type="SUPFAM" id="SSF46689">
    <property type="entry name" value="Homeodomain-like"/>
    <property type="match status" value="1"/>
</dbReference>
<feature type="domain" description="Sigma-54 factor interaction" evidence="9">
    <location>
        <begin position="151"/>
        <end position="380"/>
    </location>
</feature>
<keyword evidence="6" id="KW-0238">DNA-binding</keyword>
<dbReference type="FunFam" id="3.40.50.2300:FF:000018">
    <property type="entry name" value="DNA-binding transcriptional regulator NtrC"/>
    <property type="match status" value="1"/>
</dbReference>
<dbReference type="AlphaFoldDB" id="F3YUT1"/>
<evidence type="ECO:0000256" key="6">
    <source>
        <dbReference type="ARBA" id="ARBA00023125"/>
    </source>
</evidence>
<dbReference type="GO" id="GO:0005524">
    <property type="term" value="F:ATP binding"/>
    <property type="evidence" value="ECO:0007669"/>
    <property type="project" value="UniProtKB-KW"/>
</dbReference>
<dbReference type="eggNOG" id="COG2204">
    <property type="taxonomic scope" value="Bacteria"/>
</dbReference>
<evidence type="ECO:0000256" key="5">
    <source>
        <dbReference type="ARBA" id="ARBA00023015"/>
    </source>
</evidence>
<evidence type="ECO:0000259" key="9">
    <source>
        <dbReference type="PROSITE" id="PS50045"/>
    </source>
</evidence>
<dbReference type="Gene3D" id="1.10.8.60">
    <property type="match status" value="1"/>
</dbReference>
<dbReference type="Pfam" id="PF25601">
    <property type="entry name" value="AAA_lid_14"/>
    <property type="match status" value="1"/>
</dbReference>
<keyword evidence="12" id="KW-1185">Reference proteome</keyword>
<dbReference type="InterPro" id="IPR025944">
    <property type="entry name" value="Sigma_54_int_dom_CS"/>
</dbReference>
<feature type="modified residue" description="4-aspartylphosphate" evidence="8">
    <location>
        <position position="60"/>
    </location>
</feature>
<dbReference type="STRING" id="690850.Desaf_0757"/>
<dbReference type="InterPro" id="IPR009057">
    <property type="entry name" value="Homeodomain-like_sf"/>
</dbReference>
<dbReference type="SMART" id="SM00448">
    <property type="entry name" value="REC"/>
    <property type="match status" value="1"/>
</dbReference>
<accession>F3YUT1</accession>
<dbReference type="CDD" id="cd00009">
    <property type="entry name" value="AAA"/>
    <property type="match status" value="1"/>
</dbReference>
<dbReference type="KEGG" id="daf:Desaf_0757"/>
<dbReference type="SUPFAM" id="SSF52172">
    <property type="entry name" value="CheY-like"/>
    <property type="match status" value="1"/>
</dbReference>
<keyword evidence="7" id="KW-0804">Transcription</keyword>
<dbReference type="EMBL" id="CP003221">
    <property type="protein sequence ID" value="EGJ49108.1"/>
    <property type="molecule type" value="Genomic_DNA"/>
</dbReference>
<dbReference type="Pfam" id="PF02954">
    <property type="entry name" value="HTH_8"/>
    <property type="match status" value="1"/>
</dbReference>
<protein>
    <submittedName>
        <fullName evidence="11">Two component, sigma54 specific, transcriptional regulator, Fis family</fullName>
    </submittedName>
</protein>
<dbReference type="InterPro" id="IPR001789">
    <property type="entry name" value="Sig_transdc_resp-reg_receiver"/>
</dbReference>
<dbReference type="SMART" id="SM00382">
    <property type="entry name" value="AAA"/>
    <property type="match status" value="1"/>
</dbReference>
<dbReference type="PROSITE" id="PS50045">
    <property type="entry name" value="SIGMA54_INTERACT_4"/>
    <property type="match status" value="1"/>
</dbReference>
<dbReference type="InterPro" id="IPR058031">
    <property type="entry name" value="AAA_lid_NorR"/>
</dbReference>
<dbReference type="Pfam" id="PF00158">
    <property type="entry name" value="Sigma54_activat"/>
    <property type="match status" value="1"/>
</dbReference>
<dbReference type="RefSeq" id="WP_014258943.1">
    <property type="nucleotide sequence ID" value="NC_016629.1"/>
</dbReference>
<dbReference type="PROSITE" id="PS50110">
    <property type="entry name" value="RESPONSE_REGULATORY"/>
    <property type="match status" value="1"/>
</dbReference>
<dbReference type="PROSITE" id="PS00675">
    <property type="entry name" value="SIGMA54_INTERACT_1"/>
    <property type="match status" value="1"/>
</dbReference>
<dbReference type="InterPro" id="IPR025662">
    <property type="entry name" value="Sigma_54_int_dom_ATP-bd_1"/>
</dbReference>
<evidence type="ECO:0000256" key="2">
    <source>
        <dbReference type="ARBA" id="ARBA00022741"/>
    </source>
</evidence>
<evidence type="ECO:0000313" key="12">
    <source>
        <dbReference type="Proteomes" id="UP000007844"/>
    </source>
</evidence>
<evidence type="ECO:0000256" key="1">
    <source>
        <dbReference type="ARBA" id="ARBA00022553"/>
    </source>
</evidence>
<keyword evidence="2" id="KW-0547">Nucleotide-binding</keyword>
<dbReference type="GO" id="GO:0000160">
    <property type="term" value="P:phosphorelay signal transduction system"/>
    <property type="evidence" value="ECO:0007669"/>
    <property type="project" value="UniProtKB-KW"/>
</dbReference>
<keyword evidence="4" id="KW-0902">Two-component regulatory system</keyword>
<dbReference type="Gene3D" id="3.40.50.2300">
    <property type="match status" value="1"/>
</dbReference>
<dbReference type="InterPro" id="IPR027417">
    <property type="entry name" value="P-loop_NTPase"/>
</dbReference>
<dbReference type="PANTHER" id="PTHR32071">
    <property type="entry name" value="TRANSCRIPTIONAL REGULATORY PROTEIN"/>
    <property type="match status" value="1"/>
</dbReference>